<dbReference type="GO" id="GO:0003677">
    <property type="term" value="F:DNA binding"/>
    <property type="evidence" value="ECO:0007669"/>
    <property type="project" value="UniProtKB-KW"/>
</dbReference>
<dbReference type="InterPro" id="IPR007492">
    <property type="entry name" value="LytTR_DNA-bd_dom"/>
</dbReference>
<evidence type="ECO:0000313" key="2">
    <source>
        <dbReference type="EMBL" id="SNZ01777.1"/>
    </source>
</evidence>
<accession>A0A285MZ14</accession>
<dbReference type="Proteomes" id="UP000219048">
    <property type="component" value="Unassembled WGS sequence"/>
</dbReference>
<evidence type="ECO:0000259" key="1">
    <source>
        <dbReference type="Pfam" id="PF04397"/>
    </source>
</evidence>
<protein>
    <submittedName>
        <fullName evidence="2">LytTr DNA-binding domain-containing protein</fullName>
    </submittedName>
</protein>
<gene>
    <name evidence="2" type="ORF">SAMN06265377_3623</name>
</gene>
<dbReference type="AlphaFoldDB" id="A0A285MZ14"/>
<dbReference type="Pfam" id="PF04397">
    <property type="entry name" value="LytTR"/>
    <property type="match status" value="1"/>
</dbReference>
<sequence>MALGKMGEVLDLLPENKFVRIHKSHIVQVNKIKSIEDNRVIIGCVKLSISNTYRAGFYNKINSMC</sequence>
<reference evidence="3" key="1">
    <citation type="submission" date="2017-09" db="EMBL/GenBank/DDBJ databases">
        <authorList>
            <person name="Varghese N."/>
            <person name="Submissions S."/>
        </authorList>
    </citation>
    <scope>NUCLEOTIDE SEQUENCE [LARGE SCALE GENOMIC DNA]</scope>
    <source>
        <strain evidence="3">DSM 25885</strain>
    </source>
</reference>
<name>A0A285MZ14_9FLAO</name>
<keyword evidence="3" id="KW-1185">Reference proteome</keyword>
<evidence type="ECO:0000313" key="3">
    <source>
        <dbReference type="Proteomes" id="UP000219048"/>
    </source>
</evidence>
<keyword evidence="2" id="KW-0238">DNA-binding</keyword>
<proteinExistence type="predicted"/>
<dbReference type="Gene3D" id="2.40.50.1020">
    <property type="entry name" value="LytTr DNA-binding domain"/>
    <property type="match status" value="1"/>
</dbReference>
<organism evidence="2 3">
    <name type="scientific">Flagellimonas pacifica</name>
    <dbReference type="NCBI Taxonomy" id="1247520"/>
    <lineage>
        <taxon>Bacteria</taxon>
        <taxon>Pseudomonadati</taxon>
        <taxon>Bacteroidota</taxon>
        <taxon>Flavobacteriia</taxon>
        <taxon>Flavobacteriales</taxon>
        <taxon>Flavobacteriaceae</taxon>
        <taxon>Flagellimonas</taxon>
    </lineage>
</organism>
<dbReference type="EMBL" id="OBEH01000007">
    <property type="protein sequence ID" value="SNZ01777.1"/>
    <property type="molecule type" value="Genomic_DNA"/>
</dbReference>
<feature type="domain" description="HTH LytTR-type" evidence="1">
    <location>
        <begin position="4"/>
        <end position="61"/>
    </location>
</feature>